<dbReference type="AlphaFoldDB" id="A0A212JJB2"/>
<gene>
    <name evidence="1" type="ORF">KL86CLO1_11211</name>
</gene>
<proteinExistence type="predicted"/>
<protein>
    <submittedName>
        <fullName evidence="1">Uncharacterized protein</fullName>
    </submittedName>
</protein>
<dbReference type="EMBL" id="FLUN01000001">
    <property type="protein sequence ID" value="SBV99511.1"/>
    <property type="molecule type" value="Genomic_DNA"/>
</dbReference>
<sequence>MIADIDSFLHPDESVEIEKVNKTTNGLQL</sequence>
<name>A0A212JJB2_9FIRM</name>
<organism evidence="1">
    <name type="scientific">uncultured Eubacteriales bacterium</name>
    <dbReference type="NCBI Taxonomy" id="172733"/>
    <lineage>
        <taxon>Bacteria</taxon>
        <taxon>Bacillati</taxon>
        <taxon>Bacillota</taxon>
        <taxon>Clostridia</taxon>
        <taxon>Eubacteriales</taxon>
        <taxon>environmental samples</taxon>
    </lineage>
</organism>
<evidence type="ECO:0000313" key="1">
    <source>
        <dbReference type="EMBL" id="SBV99511.1"/>
    </source>
</evidence>
<reference evidence="1" key="1">
    <citation type="submission" date="2016-04" db="EMBL/GenBank/DDBJ databases">
        <authorList>
            <person name="Evans L.H."/>
            <person name="Alamgir A."/>
            <person name="Owens N."/>
            <person name="Weber N.D."/>
            <person name="Virtaneva K."/>
            <person name="Barbian K."/>
            <person name="Babar A."/>
            <person name="Rosenke K."/>
        </authorList>
    </citation>
    <scope>NUCLEOTIDE SEQUENCE</scope>
    <source>
        <strain evidence="1">86</strain>
    </source>
</reference>
<accession>A0A212JJB2</accession>